<dbReference type="Proteomes" id="UP000759537">
    <property type="component" value="Unassembled WGS sequence"/>
</dbReference>
<keyword evidence="3" id="KW-1185">Reference proteome</keyword>
<proteinExistence type="predicted"/>
<evidence type="ECO:0000313" key="3">
    <source>
        <dbReference type="Proteomes" id="UP000759537"/>
    </source>
</evidence>
<dbReference type="EMBL" id="WHVB01000004">
    <property type="protein sequence ID" value="KAF8483673.1"/>
    <property type="molecule type" value="Genomic_DNA"/>
</dbReference>
<feature type="region of interest" description="Disordered" evidence="1">
    <location>
        <begin position="1"/>
        <end position="44"/>
    </location>
</feature>
<name>A0A9P5N1H4_9AGAM</name>
<protein>
    <submittedName>
        <fullName evidence="2">Uncharacterized protein</fullName>
    </submittedName>
</protein>
<organism evidence="2 3">
    <name type="scientific">Russula ochroleuca</name>
    <dbReference type="NCBI Taxonomy" id="152965"/>
    <lineage>
        <taxon>Eukaryota</taxon>
        <taxon>Fungi</taxon>
        <taxon>Dikarya</taxon>
        <taxon>Basidiomycota</taxon>
        <taxon>Agaricomycotina</taxon>
        <taxon>Agaricomycetes</taxon>
        <taxon>Russulales</taxon>
        <taxon>Russulaceae</taxon>
        <taxon>Russula</taxon>
    </lineage>
</organism>
<comment type="caution">
    <text evidence="2">The sequence shown here is derived from an EMBL/GenBank/DDBJ whole genome shotgun (WGS) entry which is preliminary data.</text>
</comment>
<feature type="compositionally biased region" description="Acidic residues" evidence="1">
    <location>
        <begin position="10"/>
        <end position="21"/>
    </location>
</feature>
<evidence type="ECO:0000313" key="2">
    <source>
        <dbReference type="EMBL" id="KAF8483673.1"/>
    </source>
</evidence>
<reference evidence="2" key="1">
    <citation type="submission" date="2019-10" db="EMBL/GenBank/DDBJ databases">
        <authorList>
            <consortium name="DOE Joint Genome Institute"/>
            <person name="Kuo A."/>
            <person name="Miyauchi S."/>
            <person name="Kiss E."/>
            <person name="Drula E."/>
            <person name="Kohler A."/>
            <person name="Sanchez-Garcia M."/>
            <person name="Andreopoulos B."/>
            <person name="Barry K.W."/>
            <person name="Bonito G."/>
            <person name="Buee M."/>
            <person name="Carver A."/>
            <person name="Chen C."/>
            <person name="Cichocki N."/>
            <person name="Clum A."/>
            <person name="Culley D."/>
            <person name="Crous P.W."/>
            <person name="Fauchery L."/>
            <person name="Girlanda M."/>
            <person name="Hayes R."/>
            <person name="Keri Z."/>
            <person name="LaButti K."/>
            <person name="Lipzen A."/>
            <person name="Lombard V."/>
            <person name="Magnuson J."/>
            <person name="Maillard F."/>
            <person name="Morin E."/>
            <person name="Murat C."/>
            <person name="Nolan M."/>
            <person name="Ohm R."/>
            <person name="Pangilinan J."/>
            <person name="Pereira M."/>
            <person name="Perotto S."/>
            <person name="Peter M."/>
            <person name="Riley R."/>
            <person name="Sitrit Y."/>
            <person name="Stielow B."/>
            <person name="Szollosi G."/>
            <person name="Zifcakova L."/>
            <person name="Stursova M."/>
            <person name="Spatafora J.W."/>
            <person name="Tedersoo L."/>
            <person name="Vaario L.-M."/>
            <person name="Yamada A."/>
            <person name="Yan M."/>
            <person name="Wang P."/>
            <person name="Xu J."/>
            <person name="Bruns T."/>
            <person name="Baldrian P."/>
            <person name="Vilgalys R."/>
            <person name="Henrissat B."/>
            <person name="Grigoriev I.V."/>
            <person name="Hibbett D."/>
            <person name="Nagy L.G."/>
            <person name="Martin F.M."/>
        </authorList>
    </citation>
    <scope>NUCLEOTIDE SEQUENCE</scope>
    <source>
        <strain evidence="2">Prilba</strain>
    </source>
</reference>
<gene>
    <name evidence="2" type="ORF">DFH94DRAFT_680136</name>
</gene>
<evidence type="ECO:0000256" key="1">
    <source>
        <dbReference type="SAM" id="MobiDB-lite"/>
    </source>
</evidence>
<accession>A0A9P5N1H4</accession>
<sequence length="113" mass="13475">MKKMSKVLTDEPESSEAEEDEHVGTVNSDEKEGALSLNQRFRDKKSRHKSQLDIAALTGQQTAHVALESNQLLHFRLRKRYYTRYYLEADLHSFDRSRLKPEMILHRRLRYWN</sequence>
<dbReference type="AlphaFoldDB" id="A0A9P5N1H4"/>
<reference evidence="2" key="2">
    <citation type="journal article" date="2020" name="Nat. Commun.">
        <title>Large-scale genome sequencing of mycorrhizal fungi provides insights into the early evolution of symbiotic traits.</title>
        <authorList>
            <person name="Miyauchi S."/>
            <person name="Kiss E."/>
            <person name="Kuo A."/>
            <person name="Drula E."/>
            <person name="Kohler A."/>
            <person name="Sanchez-Garcia M."/>
            <person name="Morin E."/>
            <person name="Andreopoulos B."/>
            <person name="Barry K.W."/>
            <person name="Bonito G."/>
            <person name="Buee M."/>
            <person name="Carver A."/>
            <person name="Chen C."/>
            <person name="Cichocki N."/>
            <person name="Clum A."/>
            <person name="Culley D."/>
            <person name="Crous P.W."/>
            <person name="Fauchery L."/>
            <person name="Girlanda M."/>
            <person name="Hayes R.D."/>
            <person name="Keri Z."/>
            <person name="LaButti K."/>
            <person name="Lipzen A."/>
            <person name="Lombard V."/>
            <person name="Magnuson J."/>
            <person name="Maillard F."/>
            <person name="Murat C."/>
            <person name="Nolan M."/>
            <person name="Ohm R.A."/>
            <person name="Pangilinan J."/>
            <person name="Pereira M.F."/>
            <person name="Perotto S."/>
            <person name="Peter M."/>
            <person name="Pfister S."/>
            <person name="Riley R."/>
            <person name="Sitrit Y."/>
            <person name="Stielow J.B."/>
            <person name="Szollosi G."/>
            <person name="Zifcakova L."/>
            <person name="Stursova M."/>
            <person name="Spatafora J.W."/>
            <person name="Tedersoo L."/>
            <person name="Vaario L.M."/>
            <person name="Yamada A."/>
            <person name="Yan M."/>
            <person name="Wang P."/>
            <person name="Xu J."/>
            <person name="Bruns T."/>
            <person name="Baldrian P."/>
            <person name="Vilgalys R."/>
            <person name="Dunand C."/>
            <person name="Henrissat B."/>
            <person name="Grigoriev I.V."/>
            <person name="Hibbett D."/>
            <person name="Nagy L.G."/>
            <person name="Martin F.M."/>
        </authorList>
    </citation>
    <scope>NUCLEOTIDE SEQUENCE</scope>
    <source>
        <strain evidence="2">Prilba</strain>
    </source>
</reference>